<dbReference type="EMBL" id="JAFNEN010000189">
    <property type="protein sequence ID" value="KAG8190278.1"/>
    <property type="molecule type" value="Genomic_DNA"/>
</dbReference>
<dbReference type="AlphaFoldDB" id="A0AAV6V339"/>
<reference evidence="2 3" key="1">
    <citation type="journal article" date="2022" name="Nat. Ecol. Evol.">
        <title>A masculinizing supergene underlies an exaggerated male reproductive morph in a spider.</title>
        <authorList>
            <person name="Hendrickx F."/>
            <person name="De Corte Z."/>
            <person name="Sonet G."/>
            <person name="Van Belleghem S.M."/>
            <person name="Kostlbacher S."/>
            <person name="Vangestel C."/>
        </authorList>
    </citation>
    <scope>NUCLEOTIDE SEQUENCE [LARGE SCALE GENOMIC DNA]</scope>
    <source>
        <strain evidence="2">W744_W776</strain>
    </source>
</reference>
<dbReference type="InterPro" id="IPR031650">
    <property type="entry name" value="CCDC73"/>
</dbReference>
<evidence type="ECO:0000256" key="1">
    <source>
        <dbReference type="SAM" id="Coils"/>
    </source>
</evidence>
<organism evidence="2 3">
    <name type="scientific">Oedothorax gibbosus</name>
    <dbReference type="NCBI Taxonomy" id="931172"/>
    <lineage>
        <taxon>Eukaryota</taxon>
        <taxon>Metazoa</taxon>
        <taxon>Ecdysozoa</taxon>
        <taxon>Arthropoda</taxon>
        <taxon>Chelicerata</taxon>
        <taxon>Arachnida</taxon>
        <taxon>Araneae</taxon>
        <taxon>Araneomorphae</taxon>
        <taxon>Entelegynae</taxon>
        <taxon>Araneoidea</taxon>
        <taxon>Linyphiidae</taxon>
        <taxon>Erigoninae</taxon>
        <taxon>Oedothorax</taxon>
    </lineage>
</organism>
<protein>
    <submittedName>
        <fullName evidence="2">Uncharacterized protein</fullName>
    </submittedName>
</protein>
<dbReference type="Pfam" id="PF15818">
    <property type="entry name" value="CCDC73"/>
    <property type="match status" value="1"/>
</dbReference>
<evidence type="ECO:0000313" key="2">
    <source>
        <dbReference type="EMBL" id="KAG8190278.1"/>
    </source>
</evidence>
<comment type="caution">
    <text evidence="2">The sequence shown here is derived from an EMBL/GenBank/DDBJ whole genome shotgun (WGS) entry which is preliminary data.</text>
</comment>
<feature type="coiled-coil region" evidence="1">
    <location>
        <begin position="63"/>
        <end position="136"/>
    </location>
</feature>
<gene>
    <name evidence="2" type="ORF">JTE90_025791</name>
</gene>
<evidence type="ECO:0000313" key="3">
    <source>
        <dbReference type="Proteomes" id="UP000827092"/>
    </source>
</evidence>
<feature type="coiled-coil region" evidence="1">
    <location>
        <begin position="276"/>
        <end position="324"/>
    </location>
</feature>
<dbReference type="Proteomes" id="UP000827092">
    <property type="component" value="Unassembled WGS sequence"/>
</dbReference>
<accession>A0AAV6V339</accession>
<keyword evidence="3" id="KW-1185">Reference proteome</keyword>
<keyword evidence="1" id="KW-0175">Coiled coil</keyword>
<sequence length="529" mass="61383">MNTLNFDKNGAKGNYDVLSFERKLVELVEELRLRRNLEIENEKNLKSLMDDKYRAEMEWDEKQSRHLREKDDLENKISILKRKLENKVCVSDDEKAKQQVVNKTYSQEIRVLKEELKNSISEKLKLVKRIQELEGQLKLHTNFQETIVTQITDIRKSTKNLRDDCQSLKEVQKSVLNNVTEVKGSFRKFEINHQHLKQCVEIADKNSEQLKKYLVMTRSEVNIYKNATVKVQVNTEKYTDATKLQNRISELDKLLLLSRKENQKTIQNFVESNKQLNKYINKYSDLQEVEKSLSQQIKECDSKIQEMQDKANLLEDESIILKKQIAIENKRKEDRKTIETQTSYEIIDESIISRQPDSSSQIELAEIEIASKTCSLENIDSMFHNVENQASESPDVTEILISNPLQCSSTVRPENEQNIFETKGKRRFCMVEDDDTFNELPSKRRQPDTTLLENKSWIMNNRNHQNTMFDDIPSSANSVDDICQSQAISVAEDQAEPVGNQPETSELASVQMNLKGLKVDDVTMTSSQG</sequence>
<proteinExistence type="predicted"/>
<name>A0AAV6V339_9ARAC</name>